<evidence type="ECO:0008006" key="3">
    <source>
        <dbReference type="Google" id="ProtNLM"/>
    </source>
</evidence>
<comment type="caution">
    <text evidence="1">The sequence shown here is derived from an EMBL/GenBank/DDBJ whole genome shotgun (WGS) entry which is preliminary data.</text>
</comment>
<dbReference type="Pfam" id="PF20420">
    <property type="entry name" value="DUF6702"/>
    <property type="match status" value="1"/>
</dbReference>
<evidence type="ECO:0000313" key="1">
    <source>
        <dbReference type="EMBL" id="MCP3429032.1"/>
    </source>
</evidence>
<dbReference type="AlphaFoldDB" id="A0AA41X379"/>
<dbReference type="EMBL" id="JANATA010000014">
    <property type="protein sequence ID" value="MCP3429032.1"/>
    <property type="molecule type" value="Genomic_DNA"/>
</dbReference>
<dbReference type="Proteomes" id="UP001165413">
    <property type="component" value="Unassembled WGS sequence"/>
</dbReference>
<keyword evidence="2" id="KW-1185">Reference proteome</keyword>
<protein>
    <recommendedName>
        <fullName evidence="3">Orphan protein</fullName>
    </recommendedName>
</protein>
<organism evidence="1 2">
    <name type="scientific">Opacimonas viscosa</name>
    <dbReference type="NCBI Taxonomy" id="2961944"/>
    <lineage>
        <taxon>Bacteria</taxon>
        <taxon>Pseudomonadati</taxon>
        <taxon>Pseudomonadota</taxon>
        <taxon>Gammaproteobacteria</taxon>
        <taxon>Alteromonadales</taxon>
        <taxon>Alteromonadaceae</taxon>
        <taxon>Opacimonas</taxon>
    </lineage>
</organism>
<reference evidence="1" key="1">
    <citation type="submission" date="2022-07" db="EMBL/GenBank/DDBJ databases">
        <title>Characterization of the Novel Bacterium Alteromonas immobilis LMIT006 and Alteromonas gregis LMIT007.</title>
        <authorList>
            <person name="Lin X."/>
        </authorList>
    </citation>
    <scope>NUCLEOTIDE SEQUENCE</scope>
    <source>
        <strain evidence="1">LMIT007</strain>
    </source>
</reference>
<gene>
    <name evidence="1" type="ORF">NLF92_08760</name>
</gene>
<accession>A0AA41X379</accession>
<name>A0AA41X379_9ALTE</name>
<sequence length="181" mass="20804">MLFNQLVKNGGDTHRSTILGSAFIAVLLSLLFSLPALAHQQKEGLTTVLFNPRTGNIEIMHRIYMHDAEHAVKELFSKKADILKDPDTQRLFAEYVAKNFGLYNELDHPFQLKKVGHEVEGRFFWIYQETEKPAEIGTIKVRHDVLRDLWPSQNNLINFEGKGKIKSLNFSDNISLLEVHF</sequence>
<proteinExistence type="predicted"/>
<dbReference type="InterPro" id="IPR046525">
    <property type="entry name" value="DUF6702"/>
</dbReference>
<dbReference type="RefSeq" id="WP_254100923.1">
    <property type="nucleotide sequence ID" value="NZ_JANATA010000014.1"/>
</dbReference>
<evidence type="ECO:0000313" key="2">
    <source>
        <dbReference type="Proteomes" id="UP001165413"/>
    </source>
</evidence>